<dbReference type="AlphaFoldDB" id="A0A4Q1ZZF0"/>
<organism evidence="1 2">
    <name type="scientific">Ligilactobacillus murinus</name>
    <dbReference type="NCBI Taxonomy" id="1622"/>
    <lineage>
        <taxon>Bacteria</taxon>
        <taxon>Bacillati</taxon>
        <taxon>Bacillota</taxon>
        <taxon>Bacilli</taxon>
        <taxon>Lactobacillales</taxon>
        <taxon>Lactobacillaceae</taxon>
        <taxon>Ligilactobacillus</taxon>
    </lineage>
</organism>
<protein>
    <submittedName>
        <fullName evidence="1">Uncharacterized protein</fullName>
    </submittedName>
</protein>
<dbReference type="EMBL" id="QZFR01000145">
    <property type="protein sequence ID" value="RXV62182.1"/>
    <property type="molecule type" value="Genomic_DNA"/>
</dbReference>
<evidence type="ECO:0000313" key="1">
    <source>
        <dbReference type="EMBL" id="RXV62182.1"/>
    </source>
</evidence>
<accession>A0A4Q1ZZF0</accession>
<evidence type="ECO:0000313" key="2">
    <source>
        <dbReference type="Proteomes" id="UP000289316"/>
    </source>
</evidence>
<name>A0A4Q1ZZF0_9LACO</name>
<proteinExistence type="predicted"/>
<sequence length="864" mass="100276">MYSILHRIMDLTNNLNENIEDLYSEIFVDLRNRLKQTVKEITTNSKFKDYPDFNRASALSKLWNVLGLGSDVNYGGIDETLLERFWREEITSFEFALAPENSMAQRVIKTVVSKRLNDKNVDLESFTDQLTNHLSDDYILEEDPSKNYSKIREIVKKCINSGFEQLKQSISETTDYSIAYRYYSCAIMDFTEYVRNFALEQFVNRYQDCLKADIKVLHFHAAEILERELEKCVTKAYERFVENIKLGNVNDALQPQLPEKVRIRYSETLLKEFMSTQSKLTSDLEDLNDYVREFINGKGDSYYDGLVQNMYDYERGLEAGRNIILENISISPKYKFVQKNYLREILNSLNSMPLMCFLADPNNTDVFIEKYAPEWESNLDEDAIIARKKAKRVKQLLADNKILEEFSLSMKDLFREKLKDFSDSYGLTYADVFAPTTLASDAFFEGTKDDSVLKNVINSLVAEIDTDETEEYLNLIRRQVKTLSEVRGLSFDTLYLKVYLSTDKYMNIAVQNLASLANILPPYRKKTREHWKKVFSDAIKDPSKKMKLISFADRGDIAGAVDLIDAEKDIYSNKITLKVLGGAFDEYRDYLSDKLLDKKITFNGDLVNESEVNKLFTNSLPSVIETYFVENMQNISKNYNLDGEMLIVDKEVAKAIFDDHIKKAIDMIVTYSFIPQAINRAKEILLDSLQEEIPNKTSESSSILITKALNSAGEYNQFPYAEKHDAVGFLNKYYPEWNDHTDFNSLFDDNGDVREELRSSWELFKQKVRDYAIDLATEIICNDLYSNLPSDTKLGLVYGYWVEEKVERFEYMVLSEMINNLSNKTILQQQEILSDSSNYMSQEAINYLRKQLTKEKIDKYESSP</sequence>
<reference evidence="1 2" key="1">
    <citation type="submission" date="2018-09" db="EMBL/GenBank/DDBJ databases">
        <title>Murine metabolic-syndrome-specific gut microbial biobank.</title>
        <authorList>
            <person name="Liu C."/>
        </authorList>
    </citation>
    <scope>NUCLEOTIDE SEQUENCE [LARGE SCALE GENOMIC DNA]</scope>
    <source>
        <strain evidence="1 2">C-30</strain>
    </source>
</reference>
<gene>
    <name evidence="1" type="ORF">D6C19_11345</name>
</gene>
<dbReference type="Proteomes" id="UP000289316">
    <property type="component" value="Unassembled WGS sequence"/>
</dbReference>
<comment type="caution">
    <text evidence="1">The sequence shown here is derived from an EMBL/GenBank/DDBJ whole genome shotgun (WGS) entry which is preliminary data.</text>
</comment>